<sequence>MSGFPRADAADFRDIYSGYENKNDFSNLPLITPIPSRAPVTPPTPLKDTISSPPVILPIEKKKRKKRPRLLRPIRTIEKSSSPGKNNPLKISFSKFHVTLPRRSGYNRIYEIRRSRSFFFELDDHPQNTNDIHLKIHTNDYHMNTKPISYNNTSTIPNAKYQMSCMLTHFFSSQRVLPRRIQQKYFNYIRDKLLARHMMVYSHDHSNTERNRITKTFFYFTYKRYRFHFGIYTPCQQSFIHPGFSSTPHICNIPVPFVMSKHRRACVMHQRQFFSDILHHKSKDPVSNPDGIVNSKAFHANLIYDRWKGRTKKSVFSNRLGISYQEAIHARDVQSVLEYGVTPVCHPAVNKVPCFCYMCSQRNINILAWFSSITT</sequence>
<proteinExistence type="predicted"/>
<gene>
    <name evidence="2" type="ORF">GLOIN_2v1783779</name>
</gene>
<dbReference type="EMBL" id="AUPC02000260">
    <property type="protein sequence ID" value="POG63655.1"/>
    <property type="molecule type" value="Genomic_DNA"/>
</dbReference>
<reference evidence="2 3" key="2">
    <citation type="journal article" date="2018" name="New Phytol.">
        <title>High intraspecific genome diversity in the model arbuscular mycorrhizal symbiont Rhizophagus irregularis.</title>
        <authorList>
            <person name="Chen E.C.H."/>
            <person name="Morin E."/>
            <person name="Beaudet D."/>
            <person name="Noel J."/>
            <person name="Yildirir G."/>
            <person name="Ndikumana S."/>
            <person name="Charron P."/>
            <person name="St-Onge C."/>
            <person name="Giorgi J."/>
            <person name="Kruger M."/>
            <person name="Marton T."/>
            <person name="Ropars J."/>
            <person name="Grigoriev I.V."/>
            <person name="Hainaut M."/>
            <person name="Henrissat B."/>
            <person name="Roux C."/>
            <person name="Martin F."/>
            <person name="Corradi N."/>
        </authorList>
    </citation>
    <scope>NUCLEOTIDE SEQUENCE [LARGE SCALE GENOMIC DNA]</scope>
    <source>
        <strain evidence="2 3">DAOM 197198</strain>
    </source>
</reference>
<reference evidence="2 3" key="1">
    <citation type="journal article" date="2013" name="Proc. Natl. Acad. Sci. U.S.A.">
        <title>Genome of an arbuscular mycorrhizal fungus provides insight into the oldest plant symbiosis.</title>
        <authorList>
            <person name="Tisserant E."/>
            <person name="Malbreil M."/>
            <person name="Kuo A."/>
            <person name="Kohler A."/>
            <person name="Symeonidi A."/>
            <person name="Balestrini R."/>
            <person name="Charron P."/>
            <person name="Duensing N."/>
            <person name="Frei Dit Frey N."/>
            <person name="Gianinazzi-Pearson V."/>
            <person name="Gilbert L.B."/>
            <person name="Handa Y."/>
            <person name="Herr J.R."/>
            <person name="Hijri M."/>
            <person name="Koul R."/>
            <person name="Kawaguchi M."/>
            <person name="Krajinski F."/>
            <person name="Lammers P.J."/>
            <person name="Masclaux F.G."/>
            <person name="Murat C."/>
            <person name="Morin E."/>
            <person name="Ndikumana S."/>
            <person name="Pagni M."/>
            <person name="Petitpierre D."/>
            <person name="Requena N."/>
            <person name="Rosikiewicz P."/>
            <person name="Riley R."/>
            <person name="Saito K."/>
            <person name="San Clemente H."/>
            <person name="Shapiro H."/>
            <person name="van Tuinen D."/>
            <person name="Becard G."/>
            <person name="Bonfante P."/>
            <person name="Paszkowski U."/>
            <person name="Shachar-Hill Y.Y."/>
            <person name="Tuskan G.A."/>
            <person name="Young P.W."/>
            <person name="Sanders I.R."/>
            <person name="Henrissat B."/>
            <person name="Rensing S.A."/>
            <person name="Grigoriev I.V."/>
            <person name="Corradi N."/>
            <person name="Roux C."/>
            <person name="Martin F."/>
        </authorList>
    </citation>
    <scope>NUCLEOTIDE SEQUENCE [LARGE SCALE GENOMIC DNA]</scope>
    <source>
        <strain evidence="2 3">DAOM 197198</strain>
    </source>
</reference>
<evidence type="ECO:0000313" key="2">
    <source>
        <dbReference type="EMBL" id="POG63655.1"/>
    </source>
</evidence>
<feature type="domain" description="DUF8211" evidence="1">
    <location>
        <begin position="299"/>
        <end position="341"/>
    </location>
</feature>
<evidence type="ECO:0000259" key="1">
    <source>
        <dbReference type="Pfam" id="PF26638"/>
    </source>
</evidence>
<dbReference type="InterPro" id="IPR058524">
    <property type="entry name" value="DUF8211"/>
</dbReference>
<accession>A0A2H5S9E2</accession>
<dbReference type="Pfam" id="PF26638">
    <property type="entry name" value="DUF8211"/>
    <property type="match status" value="1"/>
</dbReference>
<organism evidence="2 3">
    <name type="scientific">Rhizophagus irregularis (strain DAOM 181602 / DAOM 197198 / MUCL 43194)</name>
    <name type="common">Arbuscular mycorrhizal fungus</name>
    <name type="synonym">Glomus intraradices</name>
    <dbReference type="NCBI Taxonomy" id="747089"/>
    <lineage>
        <taxon>Eukaryota</taxon>
        <taxon>Fungi</taxon>
        <taxon>Fungi incertae sedis</taxon>
        <taxon>Mucoromycota</taxon>
        <taxon>Glomeromycotina</taxon>
        <taxon>Glomeromycetes</taxon>
        <taxon>Glomerales</taxon>
        <taxon>Glomeraceae</taxon>
        <taxon>Rhizophagus</taxon>
    </lineage>
</organism>
<evidence type="ECO:0000313" key="3">
    <source>
        <dbReference type="Proteomes" id="UP000018888"/>
    </source>
</evidence>
<keyword evidence="3" id="KW-1185">Reference proteome</keyword>
<name>A0A2H5S9E2_RHIID</name>
<comment type="caution">
    <text evidence="2">The sequence shown here is derived from an EMBL/GenBank/DDBJ whole genome shotgun (WGS) entry which is preliminary data.</text>
</comment>
<protein>
    <recommendedName>
        <fullName evidence="1">DUF8211 domain-containing protein</fullName>
    </recommendedName>
</protein>
<dbReference type="Proteomes" id="UP000018888">
    <property type="component" value="Unassembled WGS sequence"/>
</dbReference>
<dbReference type="AlphaFoldDB" id="A0A2H5S9E2"/>
<dbReference type="VEuPathDB" id="FungiDB:RhiirFUN_017695"/>